<evidence type="ECO:0000256" key="9">
    <source>
        <dbReference type="ARBA" id="ARBA00066937"/>
    </source>
</evidence>
<comment type="similarity">
    <text evidence="10">Belongs to the class I-like SAM-binding methyltransferase superfamily. TRM11 methyltransferase family.</text>
</comment>
<dbReference type="PROSITE" id="PS51627">
    <property type="entry name" value="SAM_MT_TRM11"/>
    <property type="match status" value="1"/>
</dbReference>
<dbReference type="InterPro" id="IPR002052">
    <property type="entry name" value="DNA_methylase_N6_adenine_CS"/>
</dbReference>
<keyword evidence="2" id="KW-0963">Cytoplasm</keyword>
<dbReference type="PANTHER" id="PTHR13370">
    <property type="entry name" value="RNA METHYLASE-RELATED"/>
    <property type="match status" value="1"/>
</dbReference>
<reference evidence="13 14" key="1">
    <citation type="submission" date="2015-11" db="EMBL/GenBank/DDBJ databases">
        <title>The genome of Debaryomyces fabryi.</title>
        <authorList>
            <person name="Tafer H."/>
            <person name="Lopandic K."/>
        </authorList>
    </citation>
    <scope>NUCLEOTIDE SEQUENCE [LARGE SCALE GENOMIC DNA]</scope>
    <source>
        <strain evidence="13 14">CBS 789</strain>
    </source>
</reference>
<evidence type="ECO:0000256" key="4">
    <source>
        <dbReference type="ARBA" id="ARBA00022603"/>
    </source>
</evidence>
<feature type="domain" description="Ribosomal RNA large subunit methyltransferase K/L-like methyltransferase" evidence="11">
    <location>
        <begin position="183"/>
        <end position="298"/>
    </location>
</feature>
<keyword evidence="3 10" id="KW-0820">tRNA-binding</keyword>
<name>A0A0V1Q303_9ASCO</name>
<dbReference type="Pfam" id="PF01170">
    <property type="entry name" value="UPF0020"/>
    <property type="match status" value="1"/>
</dbReference>
<dbReference type="OrthoDB" id="296065at2759"/>
<dbReference type="PANTHER" id="PTHR13370:SF3">
    <property type="entry name" value="TRNA (GUANINE(10)-N2)-METHYLTRANSFERASE HOMOLOG"/>
    <property type="match status" value="1"/>
</dbReference>
<keyword evidence="5 10" id="KW-0808">Transferase</keyword>
<feature type="domain" description="tRNA (guanine(10)-N(2))-methyltransferase TRMT11 N-terminal" evidence="12">
    <location>
        <begin position="2"/>
        <end position="171"/>
    </location>
</feature>
<evidence type="ECO:0000259" key="12">
    <source>
        <dbReference type="Pfam" id="PF25904"/>
    </source>
</evidence>
<dbReference type="Proteomes" id="UP000054251">
    <property type="component" value="Unassembled WGS sequence"/>
</dbReference>
<dbReference type="SUPFAM" id="SSF53335">
    <property type="entry name" value="S-adenosyl-L-methionine-dependent methyltransferases"/>
    <property type="match status" value="1"/>
</dbReference>
<dbReference type="InterPro" id="IPR029063">
    <property type="entry name" value="SAM-dependent_MTases_sf"/>
</dbReference>
<dbReference type="RefSeq" id="XP_015468957.1">
    <property type="nucleotide sequence ID" value="XM_015610165.1"/>
</dbReference>
<dbReference type="GeneID" id="26838344"/>
<evidence type="ECO:0000313" key="14">
    <source>
        <dbReference type="Proteomes" id="UP000054251"/>
    </source>
</evidence>
<evidence type="ECO:0000256" key="1">
    <source>
        <dbReference type="ARBA" id="ARBA00004496"/>
    </source>
</evidence>
<evidence type="ECO:0000256" key="3">
    <source>
        <dbReference type="ARBA" id="ARBA00022555"/>
    </source>
</evidence>
<evidence type="ECO:0000256" key="10">
    <source>
        <dbReference type="PROSITE-ProRule" id="PRU00959"/>
    </source>
</evidence>
<dbReference type="GO" id="GO:0005737">
    <property type="term" value="C:cytoplasm"/>
    <property type="evidence" value="ECO:0007669"/>
    <property type="project" value="UniProtKB-SubCell"/>
</dbReference>
<accession>A0A0V1Q303</accession>
<dbReference type="GO" id="GO:0160102">
    <property type="term" value="F:tRNA (guanine(10)-N2)-methyltransferase activity"/>
    <property type="evidence" value="ECO:0007669"/>
    <property type="project" value="UniProtKB-EC"/>
</dbReference>
<dbReference type="PRINTS" id="PR00507">
    <property type="entry name" value="N12N6MTFRASE"/>
</dbReference>
<comment type="caution">
    <text evidence="13">The sequence shown here is derived from an EMBL/GenBank/DDBJ whole genome shotgun (WGS) entry which is preliminary data.</text>
</comment>
<evidence type="ECO:0000256" key="6">
    <source>
        <dbReference type="ARBA" id="ARBA00022691"/>
    </source>
</evidence>
<dbReference type="EMBL" id="LMYN01000018">
    <property type="protein sequence ID" value="KSA02855.1"/>
    <property type="molecule type" value="Genomic_DNA"/>
</dbReference>
<keyword evidence="8 10" id="KW-0694">RNA-binding</keyword>
<dbReference type="InterPro" id="IPR059073">
    <property type="entry name" value="TRMT11_N"/>
</dbReference>
<comment type="subcellular location">
    <subcellularLocation>
        <location evidence="1">Cytoplasm</location>
    </subcellularLocation>
</comment>
<evidence type="ECO:0000256" key="8">
    <source>
        <dbReference type="ARBA" id="ARBA00022884"/>
    </source>
</evidence>
<proteinExistence type="inferred from homology"/>
<dbReference type="Gene3D" id="3.40.50.150">
    <property type="entry name" value="Vaccinia Virus protein VP39"/>
    <property type="match status" value="1"/>
</dbReference>
<evidence type="ECO:0000256" key="5">
    <source>
        <dbReference type="ARBA" id="ARBA00022679"/>
    </source>
</evidence>
<dbReference type="Pfam" id="PF25904">
    <property type="entry name" value="Tmrp11_N"/>
    <property type="match status" value="1"/>
</dbReference>
<dbReference type="EC" id="2.1.1.214" evidence="9"/>
<dbReference type="GO" id="GO:0008033">
    <property type="term" value="P:tRNA processing"/>
    <property type="evidence" value="ECO:0007669"/>
    <property type="project" value="UniProtKB-UniRule"/>
</dbReference>
<evidence type="ECO:0000259" key="11">
    <source>
        <dbReference type="Pfam" id="PF01170"/>
    </source>
</evidence>
<dbReference type="GO" id="GO:0032259">
    <property type="term" value="P:methylation"/>
    <property type="evidence" value="ECO:0007669"/>
    <property type="project" value="UniProtKB-UniRule"/>
</dbReference>
<sequence length="437" mass="50558">MKEYLIYFAQAYPNFRRAELESLAAYHGISIDLSHHDEKNPFLIVKLENDDQARKIMERSILGRGIYELWGRGKNLEELHEDVKQKSSERFAEYKKVSFKFDFIGYMGKRSTKEKFEMIESFSYLAFEGPIRMKYPDEIFNVLEEYHVHGTEKAIAPINMWFGRQIQLSARTENILDKYDLRRRKYIGTTSFDAELSLVSCNIGQVGPGKITYDPFTGTGSFLVAAANFGGLPIGSDIDIRILRGKNDKCNIKANFKQYGTTLNFLDILTMDFTNNAFRSDLKIDTIVCDPPYGVREGLKVCGAKDPEKAAGRENVVIDGEKAHLRKDFIQPKKPYELSNLLDDLLNFAANRLPINGRLAFWMPTANDDFEPNLIPQHENLELIYNLEQEFNKWSRRLLVYVRRDDDFKGETSNGLRANQIKNFRDRYFKGFSQKSK</sequence>
<dbReference type="PIRSF" id="PIRSF017259">
    <property type="entry name" value="tRNA_mtfrase_TRM11"/>
    <property type="match status" value="1"/>
</dbReference>
<protein>
    <recommendedName>
        <fullName evidence="9">tRNA (guanine(10)-N(2))-methyltransferase</fullName>
        <ecNumber evidence="9">2.1.1.214</ecNumber>
    </recommendedName>
</protein>
<keyword evidence="14" id="KW-1185">Reference proteome</keyword>
<dbReference type="AlphaFoldDB" id="A0A0V1Q303"/>
<keyword evidence="6 10" id="KW-0949">S-adenosyl-L-methionine</keyword>
<evidence type="ECO:0000313" key="13">
    <source>
        <dbReference type="EMBL" id="KSA02855.1"/>
    </source>
</evidence>
<evidence type="ECO:0000256" key="7">
    <source>
        <dbReference type="ARBA" id="ARBA00022694"/>
    </source>
</evidence>
<dbReference type="GO" id="GO:0043527">
    <property type="term" value="C:tRNA methyltransferase complex"/>
    <property type="evidence" value="ECO:0007669"/>
    <property type="project" value="UniProtKB-ARBA"/>
</dbReference>
<organism evidence="13 14">
    <name type="scientific">Debaryomyces fabryi</name>
    <dbReference type="NCBI Taxonomy" id="58627"/>
    <lineage>
        <taxon>Eukaryota</taxon>
        <taxon>Fungi</taxon>
        <taxon>Dikarya</taxon>
        <taxon>Ascomycota</taxon>
        <taxon>Saccharomycotina</taxon>
        <taxon>Pichiomycetes</taxon>
        <taxon>Debaryomycetaceae</taxon>
        <taxon>Debaryomyces</taxon>
    </lineage>
</organism>
<dbReference type="PROSITE" id="PS00092">
    <property type="entry name" value="N6_MTASE"/>
    <property type="match status" value="1"/>
</dbReference>
<dbReference type="GO" id="GO:0000049">
    <property type="term" value="F:tRNA binding"/>
    <property type="evidence" value="ECO:0007669"/>
    <property type="project" value="UniProtKB-UniRule"/>
</dbReference>
<evidence type="ECO:0000256" key="2">
    <source>
        <dbReference type="ARBA" id="ARBA00022490"/>
    </source>
</evidence>
<dbReference type="InterPro" id="IPR000241">
    <property type="entry name" value="RlmKL-like_Mtase"/>
</dbReference>
<keyword evidence="7 10" id="KW-0819">tRNA processing</keyword>
<dbReference type="FunFam" id="3.40.50.150:FF:000260">
    <property type="entry name" value="RNA methylase family protein"/>
    <property type="match status" value="1"/>
</dbReference>
<dbReference type="InterPro" id="IPR016691">
    <property type="entry name" value="TRMT11"/>
</dbReference>
<keyword evidence="4 10" id="KW-0489">Methyltransferase</keyword>
<gene>
    <name evidence="13" type="ORF">AC631_01335</name>
</gene>